<dbReference type="InterPro" id="IPR011877">
    <property type="entry name" value="Ribokinase"/>
</dbReference>
<dbReference type="EMBL" id="RQZC01000022">
    <property type="protein sequence ID" value="RRD26102.1"/>
    <property type="molecule type" value="Genomic_DNA"/>
</dbReference>
<feature type="active site" description="Proton acceptor" evidence="11">
    <location>
        <position position="270"/>
    </location>
</feature>
<dbReference type="GO" id="GO:0005829">
    <property type="term" value="C:cytosol"/>
    <property type="evidence" value="ECO:0007669"/>
    <property type="project" value="TreeGrafter"/>
</dbReference>
<accession>A0A3P1UWE3</accession>
<dbReference type="InterPro" id="IPR002139">
    <property type="entry name" value="Ribo/fructo_kinase"/>
</dbReference>
<keyword evidence="5 11" id="KW-0418">Kinase</keyword>
<feature type="binding site" evidence="11">
    <location>
        <position position="264"/>
    </location>
    <ligand>
        <name>K(+)</name>
        <dbReference type="ChEBI" id="CHEBI:29103"/>
    </ligand>
</feature>
<feature type="binding site" evidence="11">
    <location>
        <position position="309"/>
    </location>
    <ligand>
        <name>K(+)</name>
        <dbReference type="ChEBI" id="CHEBI:29103"/>
    </ligand>
</feature>
<comment type="catalytic activity">
    <reaction evidence="10">
        <text>2-deoxy-D-ribose + ATP = 2-deoxy-D-ribose 5-phosphate + ADP + H(+)</text>
        <dbReference type="Rhea" id="RHEA:30871"/>
        <dbReference type="ChEBI" id="CHEBI:15378"/>
        <dbReference type="ChEBI" id="CHEBI:30616"/>
        <dbReference type="ChEBI" id="CHEBI:62877"/>
        <dbReference type="ChEBI" id="CHEBI:90761"/>
        <dbReference type="ChEBI" id="CHEBI:456216"/>
        <dbReference type="EC" id="2.7.1.229"/>
    </reaction>
    <physiologicalReaction direction="left-to-right" evidence="10">
        <dbReference type="Rhea" id="RHEA:30872"/>
    </physiologicalReaction>
</comment>
<keyword evidence="1 11" id="KW-0963">Cytoplasm</keyword>
<dbReference type="HAMAP" id="MF_01987">
    <property type="entry name" value="Ribokinase"/>
    <property type="match status" value="1"/>
</dbReference>
<comment type="activity regulation">
    <text evidence="11">Activated by a monovalent cation that binds near, but not in, the active site. The most likely occupant of the site in vivo is potassium. Ion binding induces a conformational change that may alter substrate affinity.</text>
</comment>
<evidence type="ECO:0000256" key="4">
    <source>
        <dbReference type="ARBA" id="ARBA00022741"/>
    </source>
</evidence>
<feature type="binding site" evidence="11">
    <location>
        <position position="303"/>
    </location>
    <ligand>
        <name>K(+)</name>
        <dbReference type="ChEBI" id="CHEBI:29103"/>
    </ligand>
</feature>
<feature type="binding site" evidence="11">
    <location>
        <position position="270"/>
    </location>
    <ligand>
        <name>substrate</name>
    </ligand>
</feature>
<evidence type="ECO:0000313" key="15">
    <source>
        <dbReference type="EMBL" id="RRD26102.1"/>
    </source>
</evidence>
<feature type="binding site" evidence="11">
    <location>
        <begin position="57"/>
        <end position="61"/>
    </location>
    <ligand>
        <name>substrate</name>
    </ligand>
</feature>
<evidence type="ECO:0000256" key="8">
    <source>
        <dbReference type="ARBA" id="ARBA00022958"/>
    </source>
</evidence>
<sequence>MAADRTSPTGAASSTGGGGKDIAVIGSSNMDLITYITRMPSEGETVEAPDFAMGFGGKGANQAVSASRLGSRVLMLTRVGNDLFAQSTIENYRRNGIDTDLVLPTQAASGVAPIFVDEESRNSILIVKGANALLSPQDVRRAEAQIAACRLIVLQLEIPLETVYEAVALGKRHSIPVLLNPAPAQPDLELEKVRDCQYIVPNESELSLLTGMPVDSLDDVRNAAAVLLEVGIANVIVTLGSRGALWMTRTEDRLIPGVAVEARDTTGAGDAFIGCFSHFLVSTGDTAASLEMANRYSADSVTKRGTQSSYASKEEFEEILRG</sequence>
<reference evidence="15 16" key="1">
    <citation type="submission" date="2018-11" db="EMBL/GenBank/DDBJ databases">
        <title>Genomes From Bacteria Associated with the Canine Oral Cavity: a Test Case for Automated Genome-Based Taxonomic Assignment.</title>
        <authorList>
            <person name="Coil D.A."/>
            <person name="Jospin G."/>
            <person name="Darling A.E."/>
            <person name="Wallis C."/>
            <person name="Davis I.J."/>
            <person name="Harris S."/>
            <person name="Eisen J.A."/>
            <person name="Holcombe L.J."/>
            <person name="O'Flynn C."/>
        </authorList>
    </citation>
    <scope>NUCLEOTIDE SEQUENCE [LARGE SCALE GENOMIC DNA]</scope>
    <source>
        <strain evidence="15 16">OH5050</strain>
    </source>
</reference>
<keyword evidence="4 11" id="KW-0547">Nucleotide-binding</keyword>
<dbReference type="UniPathway" id="UPA00916">
    <property type="reaction ID" value="UER00889"/>
</dbReference>
<comment type="caution">
    <text evidence="11">Lacks conserved residue(s) required for the propagation of feature annotation.</text>
</comment>
<dbReference type="GO" id="GO:0004747">
    <property type="term" value="F:ribokinase activity"/>
    <property type="evidence" value="ECO:0007669"/>
    <property type="project" value="UniProtKB-UniRule"/>
</dbReference>
<dbReference type="EC" id="2.7.1.15" evidence="11 12"/>
<name>A0A3P1UWE3_9ACTO</name>
<dbReference type="Proteomes" id="UP000271272">
    <property type="component" value="Unassembled WGS sequence"/>
</dbReference>
<comment type="subcellular location">
    <subcellularLocation>
        <location evidence="11">Cytoplasm</location>
    </subcellularLocation>
</comment>
<feature type="domain" description="Carbohydrate kinase PfkB" evidence="14">
    <location>
        <begin position="21"/>
        <end position="309"/>
    </location>
</feature>
<dbReference type="AlphaFoldDB" id="A0A3P1UWE3"/>
<evidence type="ECO:0000256" key="1">
    <source>
        <dbReference type="ARBA" id="ARBA00022490"/>
    </source>
</evidence>
<feature type="binding site" evidence="11">
    <location>
        <begin position="29"/>
        <end position="31"/>
    </location>
    <ligand>
        <name>substrate</name>
    </ligand>
</feature>
<feature type="binding site" evidence="11">
    <location>
        <position position="157"/>
    </location>
    <ligand>
        <name>substrate</name>
    </ligand>
</feature>
<evidence type="ECO:0000259" key="14">
    <source>
        <dbReference type="Pfam" id="PF00294"/>
    </source>
</evidence>
<dbReference type="GO" id="GO:0019303">
    <property type="term" value="P:D-ribose catabolic process"/>
    <property type="evidence" value="ECO:0007669"/>
    <property type="project" value="UniProtKB-UniRule"/>
</dbReference>
<dbReference type="Gene3D" id="3.40.1190.20">
    <property type="match status" value="1"/>
</dbReference>
<keyword evidence="7 11" id="KW-0460">Magnesium</keyword>
<dbReference type="Pfam" id="PF00294">
    <property type="entry name" value="PfkB"/>
    <property type="match status" value="1"/>
</dbReference>
<comment type="cofactor">
    <cofactor evidence="11">
        <name>Mg(2+)</name>
        <dbReference type="ChEBI" id="CHEBI:18420"/>
    </cofactor>
    <text evidence="11">Requires a divalent cation, most likely magnesium in vivo, as an electrophilic catalyst to aid phosphoryl group transfer. It is the chelate of the metal and the nucleotide that is the actual substrate.</text>
</comment>
<dbReference type="PRINTS" id="PR00990">
    <property type="entry name" value="RIBOKINASE"/>
</dbReference>
<feature type="binding site" evidence="11">
    <location>
        <position position="305"/>
    </location>
    <ligand>
        <name>K(+)</name>
        <dbReference type="ChEBI" id="CHEBI:29103"/>
    </ligand>
</feature>
<dbReference type="InterPro" id="IPR011611">
    <property type="entry name" value="PfkB_dom"/>
</dbReference>
<comment type="catalytic activity">
    <reaction evidence="11">
        <text>D-ribose + ATP = D-ribose 5-phosphate + ADP + H(+)</text>
        <dbReference type="Rhea" id="RHEA:13697"/>
        <dbReference type="ChEBI" id="CHEBI:15378"/>
        <dbReference type="ChEBI" id="CHEBI:30616"/>
        <dbReference type="ChEBI" id="CHEBI:47013"/>
        <dbReference type="ChEBI" id="CHEBI:78346"/>
        <dbReference type="ChEBI" id="CHEBI:456216"/>
        <dbReference type="EC" id="2.7.1.15"/>
    </reaction>
</comment>
<dbReference type="InterPro" id="IPR029056">
    <property type="entry name" value="Ribokinase-like"/>
</dbReference>
<protein>
    <recommendedName>
        <fullName evidence="11 12">Ribokinase</fullName>
        <shortName evidence="11">RK</shortName>
        <ecNumber evidence="11 12">2.7.1.15</ecNumber>
    </recommendedName>
</protein>
<dbReference type="CDD" id="cd01174">
    <property type="entry name" value="ribokinase"/>
    <property type="match status" value="1"/>
</dbReference>
<feature type="binding site" evidence="11">
    <location>
        <position position="300"/>
    </location>
    <ligand>
        <name>K(+)</name>
        <dbReference type="ChEBI" id="CHEBI:29103"/>
    </ligand>
</feature>
<keyword evidence="16" id="KW-1185">Reference proteome</keyword>
<evidence type="ECO:0000256" key="12">
    <source>
        <dbReference type="NCBIfam" id="TIGR02152"/>
    </source>
</evidence>
<comment type="caution">
    <text evidence="15">The sequence shown here is derived from an EMBL/GenBank/DDBJ whole genome shotgun (WGS) entry which is preliminary data.</text>
</comment>
<evidence type="ECO:0000256" key="5">
    <source>
        <dbReference type="ARBA" id="ARBA00022777"/>
    </source>
</evidence>
<evidence type="ECO:0000256" key="3">
    <source>
        <dbReference type="ARBA" id="ARBA00022723"/>
    </source>
</evidence>
<evidence type="ECO:0000256" key="2">
    <source>
        <dbReference type="ARBA" id="ARBA00022679"/>
    </source>
</evidence>
<keyword evidence="6 11" id="KW-0067">ATP-binding</keyword>
<evidence type="ECO:0000256" key="13">
    <source>
        <dbReference type="SAM" id="MobiDB-lite"/>
    </source>
</evidence>
<feature type="binding site" evidence="11">
    <location>
        <position position="266"/>
    </location>
    <ligand>
        <name>K(+)</name>
        <dbReference type="ChEBI" id="CHEBI:29103"/>
    </ligand>
</feature>
<feature type="binding site" evidence="11">
    <location>
        <position position="202"/>
    </location>
    <ligand>
        <name>ATP</name>
        <dbReference type="ChEBI" id="CHEBI:30616"/>
    </ligand>
</feature>
<comment type="pathway">
    <text evidence="11">Carbohydrate metabolism; D-ribose degradation; D-ribose 5-phosphate from beta-D-ribopyranose: step 2/2.</text>
</comment>
<comment type="function">
    <text evidence="11">Catalyzes the phosphorylation of ribose at O-5 in a reaction requiring ATP and magnesium. The resulting D-ribose-5-phosphate can then be used either for sythesis of nucleotides, histidine, and tryptophan, or as a component of the pentose phosphate pathway.</text>
</comment>
<dbReference type="NCBIfam" id="TIGR02152">
    <property type="entry name" value="D_ribokin_bact"/>
    <property type="match status" value="1"/>
</dbReference>
<comment type="similarity">
    <text evidence="11">Belongs to the carbohydrate kinase PfkB family. Ribokinase subfamily.</text>
</comment>
<keyword evidence="9 11" id="KW-0119">Carbohydrate metabolism</keyword>
<proteinExistence type="inferred from homology"/>
<dbReference type="GO" id="GO:0046872">
    <property type="term" value="F:metal ion binding"/>
    <property type="evidence" value="ECO:0007669"/>
    <property type="project" value="UniProtKB-KW"/>
</dbReference>
<evidence type="ECO:0000256" key="10">
    <source>
        <dbReference type="ARBA" id="ARBA00051363"/>
    </source>
</evidence>
<dbReference type="RefSeq" id="WP_124934434.1">
    <property type="nucleotide sequence ID" value="NZ_RQZC01000022.1"/>
</dbReference>
<keyword evidence="8 11" id="KW-0630">Potassium</keyword>
<dbReference type="PANTHER" id="PTHR10584:SF166">
    <property type="entry name" value="RIBOKINASE"/>
    <property type="match status" value="1"/>
</dbReference>
<feature type="region of interest" description="Disordered" evidence="13">
    <location>
        <begin position="1"/>
        <end position="20"/>
    </location>
</feature>
<dbReference type="GO" id="GO:0005524">
    <property type="term" value="F:ATP binding"/>
    <property type="evidence" value="ECO:0007669"/>
    <property type="project" value="UniProtKB-UniRule"/>
</dbReference>
<keyword evidence="3 11" id="KW-0479">Metal-binding</keyword>
<dbReference type="SUPFAM" id="SSF53613">
    <property type="entry name" value="Ribokinase-like"/>
    <property type="match status" value="1"/>
</dbReference>
<feature type="binding site" evidence="11">
    <location>
        <position position="294"/>
    </location>
    <ligand>
        <name>ATP</name>
        <dbReference type="ChEBI" id="CHEBI:30616"/>
    </ligand>
</feature>
<dbReference type="PANTHER" id="PTHR10584">
    <property type="entry name" value="SUGAR KINASE"/>
    <property type="match status" value="1"/>
</dbReference>
<evidence type="ECO:0000256" key="9">
    <source>
        <dbReference type="ARBA" id="ARBA00023277"/>
    </source>
</evidence>
<feature type="binding site" evidence="11">
    <location>
        <begin position="269"/>
        <end position="270"/>
    </location>
    <ligand>
        <name>ATP</name>
        <dbReference type="ChEBI" id="CHEBI:30616"/>
    </ligand>
</feature>
<organism evidence="15 16">
    <name type="scientific">Actinomyces bowdenii</name>
    <dbReference type="NCBI Taxonomy" id="131109"/>
    <lineage>
        <taxon>Bacteria</taxon>
        <taxon>Bacillati</taxon>
        <taxon>Actinomycetota</taxon>
        <taxon>Actinomycetes</taxon>
        <taxon>Actinomycetales</taxon>
        <taxon>Actinomycetaceae</taxon>
        <taxon>Actinomyces</taxon>
    </lineage>
</organism>
<dbReference type="OrthoDB" id="9775849at2"/>
<evidence type="ECO:0000256" key="7">
    <source>
        <dbReference type="ARBA" id="ARBA00022842"/>
    </source>
</evidence>
<comment type="subunit">
    <text evidence="11">Homodimer.</text>
</comment>
<evidence type="ECO:0000313" key="16">
    <source>
        <dbReference type="Proteomes" id="UP000271272"/>
    </source>
</evidence>
<feature type="binding site" evidence="11">
    <location>
        <begin position="238"/>
        <end position="243"/>
    </location>
    <ligand>
        <name>ATP</name>
        <dbReference type="ChEBI" id="CHEBI:30616"/>
    </ligand>
</feature>
<keyword evidence="2 11" id="KW-0808">Transferase</keyword>
<dbReference type="FunFam" id="3.40.1190.20:FF:000010">
    <property type="entry name" value="Ribokinase"/>
    <property type="match status" value="1"/>
</dbReference>
<evidence type="ECO:0000256" key="6">
    <source>
        <dbReference type="ARBA" id="ARBA00022840"/>
    </source>
</evidence>
<gene>
    <name evidence="11 15" type="primary">rbsK</name>
    <name evidence="15" type="ORF">EII10_10395</name>
</gene>
<evidence type="ECO:0000256" key="11">
    <source>
        <dbReference type="HAMAP-Rule" id="MF_01987"/>
    </source>
</evidence>